<accession>A0A4R4P4G3</accession>
<feature type="domain" description="HTH gntR-type" evidence="4">
    <location>
        <begin position="8"/>
        <end position="76"/>
    </location>
</feature>
<dbReference type="Gene3D" id="1.10.10.10">
    <property type="entry name" value="Winged helix-like DNA-binding domain superfamily/Winged helix DNA-binding domain"/>
    <property type="match status" value="1"/>
</dbReference>
<name>A0A4R4P4G3_9ACTN</name>
<dbReference type="SUPFAM" id="SSF64288">
    <property type="entry name" value="Chorismate lyase-like"/>
    <property type="match status" value="1"/>
</dbReference>
<dbReference type="GO" id="GO:0003677">
    <property type="term" value="F:DNA binding"/>
    <property type="evidence" value="ECO:0007669"/>
    <property type="project" value="UniProtKB-KW"/>
</dbReference>
<dbReference type="InterPro" id="IPR011663">
    <property type="entry name" value="UTRA"/>
</dbReference>
<gene>
    <name evidence="5" type="ORF">E1284_14900</name>
</gene>
<dbReference type="PRINTS" id="PR00035">
    <property type="entry name" value="HTHGNTR"/>
</dbReference>
<dbReference type="OrthoDB" id="3214900at2"/>
<dbReference type="PANTHER" id="PTHR44846">
    <property type="entry name" value="MANNOSYL-D-GLYCERATE TRANSPORT/METABOLISM SYSTEM REPRESSOR MNGR-RELATED"/>
    <property type="match status" value="1"/>
</dbReference>
<evidence type="ECO:0000256" key="3">
    <source>
        <dbReference type="ARBA" id="ARBA00023163"/>
    </source>
</evidence>
<keyword evidence="2" id="KW-0238">DNA-binding</keyword>
<dbReference type="PANTHER" id="PTHR44846:SF17">
    <property type="entry name" value="GNTR-FAMILY TRANSCRIPTIONAL REGULATOR"/>
    <property type="match status" value="1"/>
</dbReference>
<dbReference type="InterPro" id="IPR036388">
    <property type="entry name" value="WH-like_DNA-bd_sf"/>
</dbReference>
<dbReference type="PROSITE" id="PS50949">
    <property type="entry name" value="HTH_GNTR"/>
    <property type="match status" value="1"/>
</dbReference>
<sequence>MAKRADERPPYEQMAASLRARIMAGELAPGTQLPSTAHLVGEFGVSNTTVQKALAVLKGEGYLTSRQGKGVFVRDRQPFRVEAGAYFEPAPGGYSYELLDVGEVVAPLEVAGAFGLTAGERVQMRHRLLRHGGRPVEVEWSYYPLELARGTELAERRRIRGGAPRVLTDVGLPQRHYVDAVSARMPTDEEADLLSLPNVPVIRQFRVVYSDEDRPVEASILIKGSHLYELLYRLSV</sequence>
<dbReference type="Gene3D" id="3.40.1410.10">
    <property type="entry name" value="Chorismate lyase-like"/>
    <property type="match status" value="1"/>
</dbReference>
<dbReference type="SMART" id="SM00345">
    <property type="entry name" value="HTH_GNTR"/>
    <property type="match status" value="1"/>
</dbReference>
<dbReference type="EMBL" id="SMJW01000063">
    <property type="protein sequence ID" value="TDC15653.1"/>
    <property type="molecule type" value="Genomic_DNA"/>
</dbReference>
<proteinExistence type="predicted"/>
<dbReference type="Proteomes" id="UP000295431">
    <property type="component" value="Unassembled WGS sequence"/>
</dbReference>
<protein>
    <submittedName>
        <fullName evidence="5">GntR family transcriptional regulator</fullName>
    </submittedName>
</protein>
<evidence type="ECO:0000313" key="5">
    <source>
        <dbReference type="EMBL" id="TDC15653.1"/>
    </source>
</evidence>
<keyword evidence="3" id="KW-0804">Transcription</keyword>
<organism evidence="5 6">
    <name type="scientific">Actinomadura bangladeshensis</name>
    <dbReference type="NCBI Taxonomy" id="453573"/>
    <lineage>
        <taxon>Bacteria</taxon>
        <taxon>Bacillati</taxon>
        <taxon>Actinomycetota</taxon>
        <taxon>Actinomycetes</taxon>
        <taxon>Streptosporangiales</taxon>
        <taxon>Thermomonosporaceae</taxon>
        <taxon>Actinomadura</taxon>
    </lineage>
</organism>
<dbReference type="GO" id="GO:0045892">
    <property type="term" value="P:negative regulation of DNA-templated transcription"/>
    <property type="evidence" value="ECO:0007669"/>
    <property type="project" value="TreeGrafter"/>
</dbReference>
<keyword evidence="6" id="KW-1185">Reference proteome</keyword>
<evidence type="ECO:0000256" key="2">
    <source>
        <dbReference type="ARBA" id="ARBA00023125"/>
    </source>
</evidence>
<dbReference type="Pfam" id="PF00392">
    <property type="entry name" value="GntR"/>
    <property type="match status" value="1"/>
</dbReference>
<dbReference type="SUPFAM" id="SSF46785">
    <property type="entry name" value="Winged helix' DNA-binding domain"/>
    <property type="match status" value="1"/>
</dbReference>
<evidence type="ECO:0000256" key="1">
    <source>
        <dbReference type="ARBA" id="ARBA00023015"/>
    </source>
</evidence>
<keyword evidence="1" id="KW-0805">Transcription regulation</keyword>
<dbReference type="InterPro" id="IPR000524">
    <property type="entry name" value="Tscrpt_reg_HTH_GntR"/>
</dbReference>
<dbReference type="GO" id="GO:0003700">
    <property type="term" value="F:DNA-binding transcription factor activity"/>
    <property type="evidence" value="ECO:0007669"/>
    <property type="project" value="InterPro"/>
</dbReference>
<dbReference type="SMART" id="SM00866">
    <property type="entry name" value="UTRA"/>
    <property type="match status" value="1"/>
</dbReference>
<reference evidence="5 6" key="1">
    <citation type="submission" date="2019-03" db="EMBL/GenBank/DDBJ databases">
        <title>Draft genome sequences of novel Actinobacteria.</title>
        <authorList>
            <person name="Sahin N."/>
            <person name="Ay H."/>
            <person name="Saygin H."/>
        </authorList>
    </citation>
    <scope>NUCLEOTIDE SEQUENCE [LARGE SCALE GENOMIC DNA]</scope>
    <source>
        <strain evidence="5 6">DSM 45347</strain>
    </source>
</reference>
<dbReference type="AlphaFoldDB" id="A0A4R4P4G3"/>
<dbReference type="InterPro" id="IPR050679">
    <property type="entry name" value="Bact_HTH_transcr_reg"/>
</dbReference>
<evidence type="ECO:0000259" key="4">
    <source>
        <dbReference type="PROSITE" id="PS50949"/>
    </source>
</evidence>
<dbReference type="CDD" id="cd07377">
    <property type="entry name" value="WHTH_GntR"/>
    <property type="match status" value="1"/>
</dbReference>
<dbReference type="InterPro" id="IPR028978">
    <property type="entry name" value="Chorismate_lyase_/UTRA_dom_sf"/>
</dbReference>
<dbReference type="InterPro" id="IPR036390">
    <property type="entry name" value="WH_DNA-bd_sf"/>
</dbReference>
<comment type="caution">
    <text evidence="5">The sequence shown here is derived from an EMBL/GenBank/DDBJ whole genome shotgun (WGS) entry which is preliminary data.</text>
</comment>
<evidence type="ECO:0000313" key="6">
    <source>
        <dbReference type="Proteomes" id="UP000295431"/>
    </source>
</evidence>
<dbReference type="Pfam" id="PF07702">
    <property type="entry name" value="UTRA"/>
    <property type="match status" value="1"/>
</dbReference>